<gene>
    <name evidence="10" type="ORF">FHR98_002105</name>
</gene>
<dbReference type="Pfam" id="PF12832">
    <property type="entry name" value="MFS_1_like"/>
    <property type="match status" value="1"/>
</dbReference>
<feature type="transmembrane region" description="Helical" evidence="8">
    <location>
        <begin position="16"/>
        <end position="34"/>
    </location>
</feature>
<dbReference type="PIRSF" id="PIRSF004925">
    <property type="entry name" value="HcaT"/>
    <property type="match status" value="1"/>
</dbReference>
<keyword evidence="11" id="KW-1185">Reference proteome</keyword>
<dbReference type="InterPro" id="IPR036259">
    <property type="entry name" value="MFS_trans_sf"/>
</dbReference>
<evidence type="ECO:0000256" key="7">
    <source>
        <dbReference type="ARBA" id="ARBA00023136"/>
    </source>
</evidence>
<comment type="subcellular location">
    <subcellularLocation>
        <location evidence="1">Cell inner membrane</location>
        <topology evidence="1">Multi-pass membrane protein</topology>
    </subcellularLocation>
</comment>
<protein>
    <submittedName>
        <fullName evidence="10">PPP family 3-phenylpropionic acid transporter</fullName>
    </submittedName>
</protein>
<dbReference type="PANTHER" id="PTHR23522">
    <property type="entry name" value="BLL5896 PROTEIN"/>
    <property type="match status" value="1"/>
</dbReference>
<keyword evidence="2" id="KW-0813">Transport</keyword>
<comment type="caution">
    <text evidence="10">The sequence shown here is derived from an EMBL/GenBank/DDBJ whole genome shotgun (WGS) entry which is preliminary data.</text>
</comment>
<dbReference type="GO" id="GO:0015528">
    <property type="term" value="F:lactose:proton symporter activity"/>
    <property type="evidence" value="ECO:0007669"/>
    <property type="project" value="TreeGrafter"/>
</dbReference>
<dbReference type="GO" id="GO:0005886">
    <property type="term" value="C:plasma membrane"/>
    <property type="evidence" value="ECO:0007669"/>
    <property type="project" value="UniProtKB-SubCell"/>
</dbReference>
<dbReference type="InterPro" id="IPR024989">
    <property type="entry name" value="MFS_assoc_dom"/>
</dbReference>
<sequence length="387" mass="41750">MSISKSVAMPGPRFSLYYGALFFAAGVQLPFWPIWLDSKGLSANEIAFFLAATTWAKILATPFAGTLADRSRNLRALLAFCAIGSLCLIATMALSHNYWLLLALQILGFALFQPLIPLGESQAMRAVRQSGMDYGRARLWGSLTFILAVLATGRAVETQGPNVIVWVFCAGIAVTGFSVLLLPLRSGAASIERRSWLSLLRHNGFLWLLLAGALLQASHAVYYAFSAIHWRSVGMSETLVAGLWAEGVIAEIFLFFLGRRLLTHISPLSFLAIAGIAGVFRWTVMGLTDSLLPLAFFQVLHALTFGAAHLGTMHLLSDLLPEDKAASAQSLYSAAVGATMGLAMLLSGTLYSAYSSAAYYAMTLVSLIAVLVIWHLWIKLGGRLGDA</sequence>
<evidence type="ECO:0000313" key="11">
    <source>
        <dbReference type="Proteomes" id="UP000581135"/>
    </source>
</evidence>
<feature type="transmembrane region" description="Helical" evidence="8">
    <location>
        <begin position="265"/>
        <end position="284"/>
    </location>
</feature>
<reference evidence="10 11" key="1">
    <citation type="submission" date="2020-08" db="EMBL/GenBank/DDBJ databases">
        <title>Genomic Encyclopedia of Type Strains, Phase III (KMG-III): the genomes of soil and plant-associated and newly described type strains.</title>
        <authorList>
            <person name="Whitman W."/>
        </authorList>
    </citation>
    <scope>NUCLEOTIDE SEQUENCE [LARGE SCALE GENOMIC DNA]</scope>
    <source>
        <strain evidence="10 11">CECT 8803</strain>
    </source>
</reference>
<dbReference type="RefSeq" id="WP_183416631.1">
    <property type="nucleotide sequence ID" value="NZ_JACHXA010000005.1"/>
</dbReference>
<evidence type="ECO:0000256" key="4">
    <source>
        <dbReference type="ARBA" id="ARBA00022519"/>
    </source>
</evidence>
<dbReference type="PANTHER" id="PTHR23522:SF10">
    <property type="entry name" value="3-PHENYLPROPIONIC ACID TRANSPORTER-RELATED"/>
    <property type="match status" value="1"/>
</dbReference>
<evidence type="ECO:0000256" key="6">
    <source>
        <dbReference type="ARBA" id="ARBA00022989"/>
    </source>
</evidence>
<evidence type="ECO:0000313" key="10">
    <source>
        <dbReference type="EMBL" id="MBB3065809.1"/>
    </source>
</evidence>
<evidence type="ECO:0000256" key="3">
    <source>
        <dbReference type="ARBA" id="ARBA00022475"/>
    </source>
</evidence>
<evidence type="ECO:0000256" key="2">
    <source>
        <dbReference type="ARBA" id="ARBA00022448"/>
    </source>
</evidence>
<keyword evidence="7 8" id="KW-0472">Membrane</keyword>
<feature type="transmembrane region" description="Helical" evidence="8">
    <location>
        <begin position="238"/>
        <end position="258"/>
    </location>
</feature>
<dbReference type="InterPro" id="IPR026032">
    <property type="entry name" value="HcaT-like"/>
</dbReference>
<feature type="transmembrane region" description="Helical" evidence="8">
    <location>
        <begin position="74"/>
        <end position="92"/>
    </location>
</feature>
<dbReference type="Gene3D" id="1.20.1250.20">
    <property type="entry name" value="MFS general substrate transporter like domains"/>
    <property type="match status" value="2"/>
</dbReference>
<feature type="transmembrane region" description="Helical" evidence="8">
    <location>
        <begin position="98"/>
        <end position="118"/>
    </location>
</feature>
<proteinExistence type="predicted"/>
<keyword evidence="4" id="KW-0997">Cell inner membrane</keyword>
<evidence type="ECO:0000259" key="9">
    <source>
        <dbReference type="Pfam" id="PF12832"/>
    </source>
</evidence>
<feature type="domain" description="Major facilitator superfamily associated" evidence="9">
    <location>
        <begin position="21"/>
        <end position="360"/>
    </location>
</feature>
<dbReference type="SUPFAM" id="SSF103473">
    <property type="entry name" value="MFS general substrate transporter"/>
    <property type="match status" value="1"/>
</dbReference>
<dbReference type="AlphaFoldDB" id="A0A839SUW5"/>
<feature type="transmembrane region" description="Helical" evidence="8">
    <location>
        <begin position="205"/>
        <end position="226"/>
    </location>
</feature>
<feature type="transmembrane region" description="Helical" evidence="8">
    <location>
        <begin position="46"/>
        <end position="67"/>
    </location>
</feature>
<feature type="transmembrane region" description="Helical" evidence="8">
    <location>
        <begin position="163"/>
        <end position="184"/>
    </location>
</feature>
<feature type="transmembrane region" description="Helical" evidence="8">
    <location>
        <begin position="331"/>
        <end position="351"/>
    </location>
</feature>
<evidence type="ECO:0000256" key="1">
    <source>
        <dbReference type="ARBA" id="ARBA00004429"/>
    </source>
</evidence>
<feature type="transmembrane region" description="Helical" evidence="8">
    <location>
        <begin position="357"/>
        <end position="378"/>
    </location>
</feature>
<accession>A0A839SUW5</accession>
<dbReference type="EMBL" id="JACHXA010000005">
    <property type="protein sequence ID" value="MBB3065809.1"/>
    <property type="molecule type" value="Genomic_DNA"/>
</dbReference>
<dbReference type="Proteomes" id="UP000581135">
    <property type="component" value="Unassembled WGS sequence"/>
</dbReference>
<organism evidence="10 11">
    <name type="scientific">Limibacillus halophilus</name>
    <dbReference type="NCBI Taxonomy" id="1579333"/>
    <lineage>
        <taxon>Bacteria</taxon>
        <taxon>Pseudomonadati</taxon>
        <taxon>Pseudomonadota</taxon>
        <taxon>Alphaproteobacteria</taxon>
        <taxon>Rhodospirillales</taxon>
        <taxon>Rhodovibrionaceae</taxon>
        <taxon>Limibacillus</taxon>
    </lineage>
</organism>
<dbReference type="NCBIfam" id="NF037955">
    <property type="entry name" value="mfs"/>
    <property type="match status" value="1"/>
</dbReference>
<keyword evidence="3" id="KW-1003">Cell membrane</keyword>
<keyword evidence="5 8" id="KW-0812">Transmembrane</keyword>
<feature type="transmembrane region" description="Helical" evidence="8">
    <location>
        <begin position="290"/>
        <end position="310"/>
    </location>
</feature>
<keyword evidence="6 8" id="KW-1133">Transmembrane helix</keyword>
<name>A0A839SUW5_9PROT</name>
<dbReference type="GO" id="GO:0030395">
    <property type="term" value="F:lactose binding"/>
    <property type="evidence" value="ECO:0007669"/>
    <property type="project" value="TreeGrafter"/>
</dbReference>
<evidence type="ECO:0000256" key="8">
    <source>
        <dbReference type="SAM" id="Phobius"/>
    </source>
</evidence>
<feature type="transmembrane region" description="Helical" evidence="8">
    <location>
        <begin position="139"/>
        <end position="157"/>
    </location>
</feature>
<evidence type="ECO:0000256" key="5">
    <source>
        <dbReference type="ARBA" id="ARBA00022692"/>
    </source>
</evidence>